<dbReference type="Proteomes" id="UP000239800">
    <property type="component" value="Unassembled WGS sequence"/>
</dbReference>
<dbReference type="InterPro" id="IPR016193">
    <property type="entry name" value="Cytidine_deaminase-like"/>
</dbReference>
<organism evidence="18 19">
    <name type="scientific">Aureitalea marina</name>
    <dbReference type="NCBI Taxonomy" id="930804"/>
    <lineage>
        <taxon>Bacteria</taxon>
        <taxon>Pseudomonadati</taxon>
        <taxon>Bacteroidota</taxon>
        <taxon>Flavobacteriia</taxon>
        <taxon>Flavobacteriales</taxon>
        <taxon>Flavobacteriaceae</taxon>
        <taxon>Aureitalea</taxon>
    </lineage>
</organism>
<evidence type="ECO:0000259" key="17">
    <source>
        <dbReference type="PROSITE" id="PS51747"/>
    </source>
</evidence>
<feature type="domain" description="CMP/dCMP-type deaminase" evidence="17">
    <location>
        <begin position="2"/>
        <end position="125"/>
    </location>
</feature>
<dbReference type="SUPFAM" id="SSF53927">
    <property type="entry name" value="Cytidine deaminase-like"/>
    <property type="match status" value="1"/>
</dbReference>
<feature type="binding site" evidence="15">
    <location>
        <position position="202"/>
    </location>
    <ligand>
        <name>NADP(+)</name>
        <dbReference type="ChEBI" id="CHEBI:58349"/>
    </ligand>
</feature>
<feature type="binding site" evidence="15">
    <location>
        <position position="190"/>
    </location>
    <ligand>
        <name>substrate</name>
    </ligand>
</feature>
<comment type="catalytic activity">
    <reaction evidence="13">
        <text>5-amino-6-(5-phospho-D-ribitylamino)uracil + NADP(+) = 5-amino-6-(5-phospho-D-ribosylamino)uracil + NADPH + H(+)</text>
        <dbReference type="Rhea" id="RHEA:17845"/>
        <dbReference type="ChEBI" id="CHEBI:15378"/>
        <dbReference type="ChEBI" id="CHEBI:57783"/>
        <dbReference type="ChEBI" id="CHEBI:58349"/>
        <dbReference type="ChEBI" id="CHEBI:58421"/>
        <dbReference type="ChEBI" id="CHEBI:58453"/>
        <dbReference type="EC" id="1.1.1.193"/>
    </reaction>
</comment>
<evidence type="ECO:0000256" key="5">
    <source>
        <dbReference type="ARBA" id="ARBA00007417"/>
    </source>
</evidence>
<evidence type="ECO:0000256" key="2">
    <source>
        <dbReference type="ARBA" id="ARBA00004882"/>
    </source>
</evidence>
<comment type="pathway">
    <text evidence="3 13">Cofactor biosynthesis; riboflavin biosynthesis; 5-amino-6-(D-ribitylamino)uracil from GTP: step 3/4.</text>
</comment>
<dbReference type="GO" id="GO:0008835">
    <property type="term" value="F:diaminohydroxyphosphoribosylaminopyrimidine deaminase activity"/>
    <property type="evidence" value="ECO:0007669"/>
    <property type="project" value="UniProtKB-EC"/>
</dbReference>
<dbReference type="Pfam" id="PF01872">
    <property type="entry name" value="RibD_C"/>
    <property type="match status" value="1"/>
</dbReference>
<dbReference type="FunFam" id="3.40.140.10:FF:000025">
    <property type="entry name" value="Riboflavin biosynthesis protein RibD"/>
    <property type="match status" value="1"/>
</dbReference>
<evidence type="ECO:0000256" key="10">
    <source>
        <dbReference type="ARBA" id="ARBA00022857"/>
    </source>
</evidence>
<dbReference type="InterPro" id="IPR050765">
    <property type="entry name" value="Riboflavin_Biosynth_HTPR"/>
</dbReference>
<dbReference type="EC" id="1.1.1.193" evidence="13"/>
<keyword evidence="11 13" id="KW-0560">Oxidoreductase</keyword>
<comment type="pathway">
    <text evidence="2 13">Cofactor biosynthesis; riboflavin biosynthesis; 5-amino-6-(D-ribitylamino)uracil from GTP: step 2/4.</text>
</comment>
<dbReference type="InterPro" id="IPR004794">
    <property type="entry name" value="Eubact_RibD"/>
</dbReference>
<proteinExistence type="inferred from homology"/>
<dbReference type="InterPro" id="IPR024072">
    <property type="entry name" value="DHFR-like_dom_sf"/>
</dbReference>
<evidence type="ECO:0000313" key="18">
    <source>
        <dbReference type="EMBL" id="PQB04017.1"/>
    </source>
</evidence>
<dbReference type="Gene3D" id="3.40.140.10">
    <property type="entry name" value="Cytidine Deaminase, domain 2"/>
    <property type="match status" value="1"/>
</dbReference>
<comment type="catalytic activity">
    <reaction evidence="13">
        <text>2,5-diamino-6-hydroxy-4-(5-phosphoribosylamino)-pyrimidine + H2O + H(+) = 5-amino-6-(5-phospho-D-ribosylamino)uracil + NH4(+)</text>
        <dbReference type="Rhea" id="RHEA:21868"/>
        <dbReference type="ChEBI" id="CHEBI:15377"/>
        <dbReference type="ChEBI" id="CHEBI:15378"/>
        <dbReference type="ChEBI" id="CHEBI:28938"/>
        <dbReference type="ChEBI" id="CHEBI:58453"/>
        <dbReference type="ChEBI" id="CHEBI:58614"/>
        <dbReference type="EC" id="3.5.4.26"/>
    </reaction>
</comment>
<dbReference type="GO" id="GO:0008703">
    <property type="term" value="F:5-amino-6-(5-phosphoribosylamino)uracil reductase activity"/>
    <property type="evidence" value="ECO:0007669"/>
    <property type="project" value="UniProtKB-EC"/>
</dbReference>
<feature type="binding site" evidence="15">
    <location>
        <position position="210"/>
    </location>
    <ligand>
        <name>substrate</name>
    </ligand>
</feature>
<sequence>MKIHEKYMRRCLQLAANGLGTTYPNPMVGSVIVHQGKIIGEGWHQRAGEPHAEVMAINSVRQPELLSSSSIYVNLEPCNHYGRTPPCSELIVKSGIPTVVIGSLDPNPKVDGTGRTRLEEAGLEVVTGVLEKECTELNKRFITFHQEKRPHIILKWAESPEGFIAPLEQQSDEPFWISSPYSKQQVHRLRSQEQAIMIGAGTLRKDNPSLTTRDWYGNSPEVIVLSRSGDLPKERKLWKTEANKLIIGAKTHRDPKGENIQLTVNKEGVKEILDHLYRYGIQSVIVEGGAETLNQFINSGYWDEALVFRGEQNIVQGLKAPVIEGHHQTDYTVKRDVLTHYKASL</sequence>
<dbReference type="InterPro" id="IPR016192">
    <property type="entry name" value="APOBEC/CMP_deaminase_Zn-bd"/>
</dbReference>
<dbReference type="RefSeq" id="WP_245917624.1">
    <property type="nucleotide sequence ID" value="NZ_MQUB01000001.1"/>
</dbReference>
<dbReference type="PANTHER" id="PTHR38011">
    <property type="entry name" value="DIHYDROFOLATE REDUCTASE FAMILY PROTEIN (AFU_ORTHOLOGUE AFUA_8G06820)"/>
    <property type="match status" value="1"/>
</dbReference>
<gene>
    <name evidence="18" type="ORF">BST85_03190</name>
</gene>
<evidence type="ECO:0000256" key="8">
    <source>
        <dbReference type="ARBA" id="ARBA00022801"/>
    </source>
</evidence>
<dbReference type="PIRSF" id="PIRSF006769">
    <property type="entry name" value="RibD"/>
    <property type="match status" value="1"/>
</dbReference>
<feature type="binding site" evidence="15">
    <location>
        <position position="206"/>
    </location>
    <ligand>
        <name>substrate</name>
    </ligand>
</feature>
<feature type="binding site" evidence="15">
    <location>
        <position position="213"/>
    </location>
    <ligand>
        <name>substrate</name>
    </ligand>
</feature>
<evidence type="ECO:0000256" key="16">
    <source>
        <dbReference type="PIRSR" id="PIRSR006769-3"/>
    </source>
</evidence>
<dbReference type="NCBIfam" id="TIGR00326">
    <property type="entry name" value="eubact_ribD"/>
    <property type="match status" value="1"/>
</dbReference>
<evidence type="ECO:0000256" key="9">
    <source>
        <dbReference type="ARBA" id="ARBA00022833"/>
    </source>
</evidence>
<keyword evidence="10 13" id="KW-0521">NADP</keyword>
<dbReference type="SUPFAM" id="SSF53597">
    <property type="entry name" value="Dihydrofolate reductase-like"/>
    <property type="match status" value="1"/>
</dbReference>
<feature type="binding site" evidence="15">
    <location>
        <position position="287"/>
    </location>
    <ligand>
        <name>substrate</name>
    </ligand>
</feature>
<dbReference type="InterPro" id="IPR002734">
    <property type="entry name" value="RibDG_C"/>
</dbReference>
<evidence type="ECO:0000256" key="15">
    <source>
        <dbReference type="PIRSR" id="PIRSR006769-2"/>
    </source>
</evidence>
<evidence type="ECO:0000256" key="7">
    <source>
        <dbReference type="ARBA" id="ARBA00022723"/>
    </source>
</evidence>
<dbReference type="InterPro" id="IPR002125">
    <property type="entry name" value="CMP_dCMP_dom"/>
</dbReference>
<evidence type="ECO:0000256" key="11">
    <source>
        <dbReference type="ARBA" id="ARBA00023002"/>
    </source>
</evidence>
<comment type="function">
    <text evidence="1 13">Converts 2,5-diamino-6-(ribosylamino)-4(3h)-pyrimidinone 5'-phosphate into 5-amino-6-(ribosylamino)-2,4(1h,3h)-pyrimidinedione 5'-phosphate.</text>
</comment>
<feature type="binding site" evidence="16">
    <location>
        <position position="78"/>
    </location>
    <ligand>
        <name>Zn(2+)</name>
        <dbReference type="ChEBI" id="CHEBI:29105"/>
        <note>catalytic</note>
    </ligand>
</feature>
<dbReference type="GO" id="GO:0009231">
    <property type="term" value="P:riboflavin biosynthetic process"/>
    <property type="evidence" value="ECO:0007669"/>
    <property type="project" value="UniProtKB-UniPathway"/>
</dbReference>
<feature type="binding site" evidence="16">
    <location>
        <position position="87"/>
    </location>
    <ligand>
        <name>Zn(2+)</name>
        <dbReference type="ChEBI" id="CHEBI:29105"/>
        <note>catalytic</note>
    </ligand>
</feature>
<feature type="active site" description="Proton donor" evidence="14">
    <location>
        <position position="53"/>
    </location>
</feature>
<name>A0A2S7KN09_9FLAO</name>
<dbReference type="AlphaFoldDB" id="A0A2S7KN09"/>
<evidence type="ECO:0000256" key="14">
    <source>
        <dbReference type="PIRSR" id="PIRSR006769-1"/>
    </source>
</evidence>
<evidence type="ECO:0000256" key="3">
    <source>
        <dbReference type="ARBA" id="ARBA00004910"/>
    </source>
</evidence>
<evidence type="ECO:0000256" key="1">
    <source>
        <dbReference type="ARBA" id="ARBA00002151"/>
    </source>
</evidence>
<comment type="cofactor">
    <cofactor evidence="13 16">
        <name>Zn(2+)</name>
        <dbReference type="ChEBI" id="CHEBI:29105"/>
    </cofactor>
    <text evidence="13 16">Binds 1 zinc ion.</text>
</comment>
<keyword evidence="7 13" id="KW-0479">Metal-binding</keyword>
<reference evidence="18 19" key="1">
    <citation type="submission" date="2016-11" db="EMBL/GenBank/DDBJ databases">
        <title>Trade-off between light-utilization and light-protection in marine flavobacteria.</title>
        <authorList>
            <person name="Kumagai Y."/>
        </authorList>
    </citation>
    <scope>NUCLEOTIDE SEQUENCE [LARGE SCALE GENOMIC DNA]</scope>
    <source>
        <strain evidence="18 19">NBRC 107741</strain>
    </source>
</reference>
<dbReference type="EC" id="3.5.4.26" evidence="13"/>
<accession>A0A2S7KN09</accession>
<feature type="binding site" evidence="16">
    <location>
        <position position="51"/>
    </location>
    <ligand>
        <name>Zn(2+)</name>
        <dbReference type="ChEBI" id="CHEBI:29105"/>
        <note>catalytic</note>
    </ligand>
</feature>
<evidence type="ECO:0000256" key="4">
    <source>
        <dbReference type="ARBA" id="ARBA00005259"/>
    </source>
</evidence>
<dbReference type="EMBL" id="MQUB01000001">
    <property type="protein sequence ID" value="PQB04017.1"/>
    <property type="molecule type" value="Genomic_DNA"/>
</dbReference>
<dbReference type="GO" id="GO:0008270">
    <property type="term" value="F:zinc ion binding"/>
    <property type="evidence" value="ECO:0007669"/>
    <property type="project" value="InterPro"/>
</dbReference>
<dbReference type="PROSITE" id="PS51747">
    <property type="entry name" value="CYT_DCMP_DEAMINASES_2"/>
    <property type="match status" value="1"/>
</dbReference>
<keyword evidence="9 13" id="KW-0862">Zinc</keyword>
<evidence type="ECO:0000256" key="12">
    <source>
        <dbReference type="ARBA" id="ARBA00023268"/>
    </source>
</evidence>
<dbReference type="CDD" id="cd01284">
    <property type="entry name" value="Riboflavin_deaminase-reductase"/>
    <property type="match status" value="1"/>
</dbReference>
<comment type="caution">
    <text evidence="18">The sequence shown here is derived from an EMBL/GenBank/DDBJ whole genome shotgun (WGS) entry which is preliminary data.</text>
</comment>
<feature type="binding site" evidence="15">
    <location>
        <position position="176"/>
    </location>
    <ligand>
        <name>NADP(+)</name>
        <dbReference type="ChEBI" id="CHEBI:58349"/>
    </ligand>
</feature>
<comment type="similarity">
    <text evidence="5 13">In the C-terminal section; belongs to the HTP reductase family.</text>
</comment>
<dbReference type="UniPathway" id="UPA00275">
    <property type="reaction ID" value="UER00401"/>
</dbReference>
<keyword evidence="6 13" id="KW-0686">Riboflavin biosynthesis</keyword>
<dbReference type="Pfam" id="PF00383">
    <property type="entry name" value="dCMP_cyt_deam_1"/>
    <property type="match status" value="1"/>
</dbReference>
<dbReference type="Gene3D" id="3.40.430.10">
    <property type="entry name" value="Dihydrofolate Reductase, subunit A"/>
    <property type="match status" value="1"/>
</dbReference>
<evidence type="ECO:0000256" key="6">
    <source>
        <dbReference type="ARBA" id="ARBA00022619"/>
    </source>
</evidence>
<comment type="similarity">
    <text evidence="4 13">In the N-terminal section; belongs to the cytidine and deoxycytidylate deaminase family.</text>
</comment>
<evidence type="ECO:0000313" key="19">
    <source>
        <dbReference type="Proteomes" id="UP000239800"/>
    </source>
</evidence>
<evidence type="ECO:0000256" key="13">
    <source>
        <dbReference type="PIRNR" id="PIRNR006769"/>
    </source>
</evidence>
<feature type="binding site" evidence="15">
    <location>
        <position position="157"/>
    </location>
    <ligand>
        <name>NADP(+)</name>
        <dbReference type="ChEBI" id="CHEBI:58349"/>
    </ligand>
</feature>
<keyword evidence="8 13" id="KW-0378">Hydrolase</keyword>
<keyword evidence="12" id="KW-0511">Multifunctional enzyme</keyword>
<feature type="binding site" evidence="15">
    <location>
        <position position="171"/>
    </location>
    <ligand>
        <name>substrate</name>
    </ligand>
</feature>
<dbReference type="PROSITE" id="PS00903">
    <property type="entry name" value="CYT_DCMP_DEAMINASES_1"/>
    <property type="match status" value="1"/>
</dbReference>
<protein>
    <recommendedName>
        <fullName evidence="13">Riboflavin biosynthesis protein RibD</fullName>
    </recommendedName>
    <domain>
        <recommendedName>
            <fullName evidence="13">Diaminohydroxyphosphoribosylaminopyrimidine deaminase</fullName>
            <shortName evidence="13">DRAP deaminase</shortName>
            <ecNumber evidence="13">3.5.4.26</ecNumber>
        </recommendedName>
        <alternativeName>
            <fullName evidence="13">Riboflavin-specific deaminase</fullName>
        </alternativeName>
    </domain>
    <domain>
        <recommendedName>
            <fullName evidence="13">5-amino-6-(5-phosphoribosylamino)uracil reductase</fullName>
            <ecNumber evidence="13">1.1.1.193</ecNumber>
        </recommendedName>
        <alternativeName>
            <fullName evidence="13">HTP reductase</fullName>
        </alternativeName>
    </domain>
</protein>
<dbReference type="PANTHER" id="PTHR38011:SF7">
    <property type="entry name" value="2,5-DIAMINO-6-RIBOSYLAMINO-4(3H)-PYRIMIDINONE 5'-PHOSPHATE REDUCTASE"/>
    <property type="match status" value="1"/>
</dbReference>
<keyword evidence="19" id="KW-1185">Reference proteome</keyword>